<name>A0ABP0YET3_9ROSI</name>
<proteinExistence type="inferred from homology"/>
<feature type="domain" description="Alpha/beta hydrolase fold-3" evidence="2">
    <location>
        <begin position="8"/>
        <end position="95"/>
    </location>
</feature>
<dbReference type="InterPro" id="IPR013094">
    <property type="entry name" value="AB_hydrolase_3"/>
</dbReference>
<dbReference type="Gene3D" id="3.40.50.1820">
    <property type="entry name" value="alpha/beta hydrolase"/>
    <property type="match status" value="1"/>
</dbReference>
<keyword evidence="4" id="KW-1185">Reference proteome</keyword>
<accession>A0ABP0YET3</accession>
<sequence>MESELRWANDRILSLPVNDSMWRLALEEGCDRSHWFCDRTAEGSHQDKIGRLERCLVRGHGGDPLLDRQKEFVKLLEARGVHVDARFHEGGFHGVELFDPSKLQILEDDIKDFIDASTEGSSLLQ</sequence>
<evidence type="ECO:0000259" key="2">
    <source>
        <dbReference type="Pfam" id="PF07859"/>
    </source>
</evidence>
<dbReference type="Proteomes" id="UP001642487">
    <property type="component" value="Chromosome 3"/>
</dbReference>
<organism evidence="3 4">
    <name type="scientific">Citrullus colocynthis</name>
    <name type="common">colocynth</name>
    <dbReference type="NCBI Taxonomy" id="252529"/>
    <lineage>
        <taxon>Eukaryota</taxon>
        <taxon>Viridiplantae</taxon>
        <taxon>Streptophyta</taxon>
        <taxon>Embryophyta</taxon>
        <taxon>Tracheophyta</taxon>
        <taxon>Spermatophyta</taxon>
        <taxon>Magnoliopsida</taxon>
        <taxon>eudicotyledons</taxon>
        <taxon>Gunneridae</taxon>
        <taxon>Pentapetalae</taxon>
        <taxon>rosids</taxon>
        <taxon>fabids</taxon>
        <taxon>Cucurbitales</taxon>
        <taxon>Cucurbitaceae</taxon>
        <taxon>Benincaseae</taxon>
        <taxon>Citrullus</taxon>
    </lineage>
</organism>
<comment type="similarity">
    <text evidence="1">Belongs to the 'GDXG' lipolytic enzyme family.</text>
</comment>
<evidence type="ECO:0000256" key="1">
    <source>
        <dbReference type="ARBA" id="ARBA00010515"/>
    </source>
</evidence>
<dbReference type="EMBL" id="OZ021737">
    <property type="protein sequence ID" value="CAK9319009.1"/>
    <property type="molecule type" value="Genomic_DNA"/>
</dbReference>
<reference evidence="3 4" key="1">
    <citation type="submission" date="2024-03" db="EMBL/GenBank/DDBJ databases">
        <authorList>
            <person name="Gkanogiannis A."/>
            <person name="Becerra Lopez-Lavalle L."/>
        </authorList>
    </citation>
    <scope>NUCLEOTIDE SEQUENCE [LARGE SCALE GENOMIC DNA]</scope>
</reference>
<dbReference type="Pfam" id="PF07859">
    <property type="entry name" value="Abhydrolase_3"/>
    <property type="match status" value="1"/>
</dbReference>
<gene>
    <name evidence="3" type="ORF">CITCOLO1_LOCUS10998</name>
</gene>
<protein>
    <recommendedName>
        <fullName evidence="2">Alpha/beta hydrolase fold-3 domain-containing protein</fullName>
    </recommendedName>
</protein>
<dbReference type="SUPFAM" id="SSF53474">
    <property type="entry name" value="alpha/beta-Hydrolases"/>
    <property type="match status" value="1"/>
</dbReference>
<dbReference type="InterPro" id="IPR029058">
    <property type="entry name" value="AB_hydrolase_fold"/>
</dbReference>
<evidence type="ECO:0000313" key="4">
    <source>
        <dbReference type="Proteomes" id="UP001642487"/>
    </source>
</evidence>
<evidence type="ECO:0000313" key="3">
    <source>
        <dbReference type="EMBL" id="CAK9319009.1"/>
    </source>
</evidence>